<evidence type="ECO:0000256" key="1">
    <source>
        <dbReference type="SAM" id="Phobius"/>
    </source>
</evidence>
<dbReference type="Pfam" id="PF18910">
    <property type="entry name" value="DUF5665"/>
    <property type="match status" value="1"/>
</dbReference>
<keyword evidence="3" id="KW-1185">Reference proteome</keyword>
<keyword evidence="1" id="KW-1133">Transmembrane helix</keyword>
<dbReference type="AlphaFoldDB" id="A0A8D5ZPE5"/>
<keyword evidence="1" id="KW-0812">Transmembrane</keyword>
<name>A0A8D5ZPE5_9BACL</name>
<protein>
    <submittedName>
        <fullName evidence="2">Uncharacterized protein</fullName>
    </submittedName>
</protein>
<dbReference type="Proteomes" id="UP000677436">
    <property type="component" value="Chromosome"/>
</dbReference>
<reference evidence="2" key="2">
    <citation type="journal article" date="2021" name="Microbiol. Resour. Announc.">
        <title>Complete Genome Sequence of Polycladomyces abyssicola JIR-001T, Isolated from Hemipelagic Sediment in Deep Seawater.</title>
        <authorList>
            <person name="Tsubouchi T."/>
            <person name="Kaneko Y."/>
        </authorList>
    </citation>
    <scope>NUCLEOTIDE SEQUENCE</scope>
    <source>
        <strain evidence="2">JIR-001</strain>
    </source>
</reference>
<dbReference type="KEGG" id="pabs:JIR001_20740"/>
<reference evidence="2" key="1">
    <citation type="journal article" date="2013" name="Int. J. Syst. Evol. Microbiol.">
        <title>Polycladomyces abyssicola gen. nov., sp. nov., a thermophilic filamentous bacterium isolated from hemipelagic sediment.</title>
        <authorList>
            <person name="Tsubouchi T."/>
            <person name="Shimane Y."/>
            <person name="Mori K."/>
            <person name="Usui K."/>
            <person name="Hiraki T."/>
            <person name="Tame A."/>
            <person name="Uematsu K."/>
            <person name="Maruyama T."/>
            <person name="Hatada Y."/>
        </authorList>
    </citation>
    <scope>NUCLEOTIDE SEQUENCE</scope>
    <source>
        <strain evidence="2">JIR-001</strain>
    </source>
</reference>
<evidence type="ECO:0000313" key="3">
    <source>
        <dbReference type="Proteomes" id="UP000677436"/>
    </source>
</evidence>
<feature type="transmembrane region" description="Helical" evidence="1">
    <location>
        <begin position="57"/>
        <end position="86"/>
    </location>
</feature>
<keyword evidence="1" id="KW-0472">Membrane</keyword>
<proteinExistence type="predicted"/>
<dbReference type="EMBL" id="AP024601">
    <property type="protein sequence ID" value="BCU82291.1"/>
    <property type="molecule type" value="Genomic_DNA"/>
</dbReference>
<dbReference type="InterPro" id="IPR043723">
    <property type="entry name" value="DUF5665"/>
</dbReference>
<sequence length="114" mass="13220">MKRQKTVTYHPNLIERVEKLANHTEHLNARLDRITLWMEQSRLQDLLMNYTQPRRVFWLNLLAGLSRGLGLTLGTAIVISLLSILLSELSHIPYISDTIQQLKKIVDHSSPHTR</sequence>
<gene>
    <name evidence="2" type="ORF">JIR001_20740</name>
</gene>
<organism evidence="2 3">
    <name type="scientific">Polycladomyces abyssicola</name>
    <dbReference type="NCBI Taxonomy" id="1125966"/>
    <lineage>
        <taxon>Bacteria</taxon>
        <taxon>Bacillati</taxon>
        <taxon>Bacillota</taxon>
        <taxon>Bacilli</taxon>
        <taxon>Bacillales</taxon>
        <taxon>Thermoactinomycetaceae</taxon>
        <taxon>Polycladomyces</taxon>
    </lineage>
</organism>
<evidence type="ECO:0000313" key="2">
    <source>
        <dbReference type="EMBL" id="BCU82291.1"/>
    </source>
</evidence>
<accession>A0A8D5ZPE5</accession>
<dbReference type="RefSeq" id="WP_212772642.1">
    <property type="nucleotide sequence ID" value="NZ_AP024601.1"/>
</dbReference>